<evidence type="ECO:0000313" key="7">
    <source>
        <dbReference type="Proteomes" id="UP001287286"/>
    </source>
</evidence>
<dbReference type="Gene3D" id="3.40.50.300">
    <property type="entry name" value="P-loop containing nucleotide triphosphate hydrolases"/>
    <property type="match status" value="1"/>
</dbReference>
<dbReference type="InterPro" id="IPR043132">
    <property type="entry name" value="BCAT-like_C"/>
</dbReference>
<dbReference type="Gene3D" id="3.20.10.10">
    <property type="entry name" value="D-amino Acid Aminotransferase, subunit A, domain 2"/>
    <property type="match status" value="1"/>
</dbReference>
<evidence type="ECO:0000256" key="1">
    <source>
        <dbReference type="ARBA" id="ARBA00022737"/>
    </source>
</evidence>
<dbReference type="InterPro" id="IPR002110">
    <property type="entry name" value="Ankyrin_rpt"/>
</dbReference>
<evidence type="ECO:0000259" key="4">
    <source>
        <dbReference type="Pfam" id="PF22939"/>
    </source>
</evidence>
<dbReference type="SUPFAM" id="SSF56752">
    <property type="entry name" value="D-aminoacid aminotransferase-like PLP-dependent enzymes"/>
    <property type="match status" value="1"/>
</dbReference>
<feature type="domain" description="Nephrocystin 3-like N-terminal" evidence="5">
    <location>
        <begin position="626"/>
        <end position="773"/>
    </location>
</feature>
<reference evidence="6 7" key="1">
    <citation type="journal article" date="2024" name="Microbiol. Resour. Announc.">
        <title>Genome annotations for the ascomycete fungi Trichoderma harzianum, Trichoderma aggressivum, and Purpureocillium lilacinum.</title>
        <authorList>
            <person name="Beijen E.P.W."/>
            <person name="Ohm R.A."/>
        </authorList>
    </citation>
    <scope>NUCLEOTIDE SEQUENCE [LARGE SCALE GENOMIC DNA]</scope>
    <source>
        <strain evidence="6 7">CBS 150709</strain>
    </source>
</reference>
<dbReference type="InterPro" id="IPR001544">
    <property type="entry name" value="Aminotrans_IV"/>
</dbReference>
<dbReference type="Pfam" id="PF12796">
    <property type="entry name" value="Ank_2"/>
    <property type="match status" value="1"/>
</dbReference>
<dbReference type="Pfam" id="PF24883">
    <property type="entry name" value="NPHP3_N"/>
    <property type="match status" value="1"/>
</dbReference>
<evidence type="ECO:0008006" key="8">
    <source>
        <dbReference type="Google" id="ProtNLM"/>
    </source>
</evidence>
<dbReference type="InterPro" id="IPR027417">
    <property type="entry name" value="P-loop_NTPase"/>
</dbReference>
<dbReference type="PROSITE" id="PS50297">
    <property type="entry name" value="ANK_REP_REGION"/>
    <property type="match status" value="2"/>
</dbReference>
<accession>A0ABR0C656</accession>
<protein>
    <recommendedName>
        <fullName evidence="8">NACHT domain-containing protein</fullName>
    </recommendedName>
</protein>
<feature type="repeat" description="ANK" evidence="2">
    <location>
        <begin position="1265"/>
        <end position="1297"/>
    </location>
</feature>
<dbReference type="Pfam" id="PF22939">
    <property type="entry name" value="WHD_GPIID"/>
    <property type="match status" value="1"/>
</dbReference>
<evidence type="ECO:0000256" key="3">
    <source>
        <dbReference type="SAM" id="MobiDB-lite"/>
    </source>
</evidence>
<dbReference type="Gene3D" id="1.25.40.20">
    <property type="entry name" value="Ankyrin repeat-containing domain"/>
    <property type="match status" value="1"/>
</dbReference>
<feature type="repeat" description="ANK" evidence="2">
    <location>
        <begin position="1154"/>
        <end position="1186"/>
    </location>
</feature>
<dbReference type="InterPro" id="IPR036770">
    <property type="entry name" value="Ankyrin_rpt-contain_sf"/>
</dbReference>
<feature type="domain" description="GPI inositol-deacylase winged helix" evidence="4">
    <location>
        <begin position="901"/>
        <end position="972"/>
    </location>
</feature>
<organism evidence="6 7">
    <name type="scientific">Purpureocillium lilacinum</name>
    <name type="common">Paecilomyces lilacinus</name>
    <dbReference type="NCBI Taxonomy" id="33203"/>
    <lineage>
        <taxon>Eukaryota</taxon>
        <taxon>Fungi</taxon>
        <taxon>Dikarya</taxon>
        <taxon>Ascomycota</taxon>
        <taxon>Pezizomycotina</taxon>
        <taxon>Sordariomycetes</taxon>
        <taxon>Hypocreomycetidae</taxon>
        <taxon>Hypocreales</taxon>
        <taxon>Ophiocordycipitaceae</taxon>
        <taxon>Purpureocillium</taxon>
    </lineage>
</organism>
<feature type="region of interest" description="Disordered" evidence="3">
    <location>
        <begin position="118"/>
        <end position="139"/>
    </location>
</feature>
<gene>
    <name evidence="6" type="ORF">Purlil1_3996</name>
</gene>
<dbReference type="InterPro" id="IPR056884">
    <property type="entry name" value="NPHP3-like_N"/>
</dbReference>
<dbReference type="SUPFAM" id="SSF48403">
    <property type="entry name" value="Ankyrin repeat"/>
    <property type="match status" value="1"/>
</dbReference>
<evidence type="ECO:0000256" key="2">
    <source>
        <dbReference type="PROSITE-ProRule" id="PRU00023"/>
    </source>
</evidence>
<dbReference type="Pfam" id="PF00023">
    <property type="entry name" value="Ank"/>
    <property type="match status" value="1"/>
</dbReference>
<dbReference type="InterPro" id="IPR054471">
    <property type="entry name" value="GPIID_WHD"/>
</dbReference>
<name>A0ABR0C656_PURLI</name>
<dbReference type="PRINTS" id="PR01415">
    <property type="entry name" value="ANKYRIN"/>
</dbReference>
<dbReference type="EMBL" id="JAWRVI010000011">
    <property type="protein sequence ID" value="KAK4091566.1"/>
    <property type="molecule type" value="Genomic_DNA"/>
</dbReference>
<keyword evidence="1" id="KW-0677">Repeat</keyword>
<dbReference type="SMART" id="SM00248">
    <property type="entry name" value="ANK"/>
    <property type="match status" value="4"/>
</dbReference>
<dbReference type="Pfam" id="PF01063">
    <property type="entry name" value="Aminotran_4"/>
    <property type="match status" value="1"/>
</dbReference>
<dbReference type="PROSITE" id="PS50088">
    <property type="entry name" value="ANK_REPEAT"/>
    <property type="match status" value="2"/>
</dbReference>
<dbReference type="PANTHER" id="PTHR10039:SF10">
    <property type="entry name" value="NACHT DOMAIN-CONTAINING PROTEIN"/>
    <property type="match status" value="1"/>
</dbReference>
<evidence type="ECO:0000313" key="6">
    <source>
        <dbReference type="EMBL" id="KAK4091566.1"/>
    </source>
</evidence>
<proteinExistence type="predicted"/>
<dbReference type="InterPro" id="IPR036038">
    <property type="entry name" value="Aminotransferase-like"/>
</dbReference>
<dbReference type="PANTHER" id="PTHR10039">
    <property type="entry name" value="AMELOGENIN"/>
    <property type="match status" value="1"/>
</dbReference>
<dbReference type="Proteomes" id="UP001287286">
    <property type="component" value="Unassembled WGS sequence"/>
</dbReference>
<sequence>MSDTAFSLFTSLRYDVELRQVASSGLTYAGWNYDRESPLYMLDFHRDRILRAATHWQWENVIGKLTGDEGLALLEATTLQAIKESETRPMRVRIVVNRDGTIQVVKFETPPIALKNLFPERLPAPGSGSGPKDPKPEPQLTLVVDDCPLSRSEFTHYKTTSRGMYDAARQRANIRPGELKEVLVINQDDRSVMEGSTTTPYFWRDGRWITPPVAAKFSWEDGSGGQDGTSRRWALERGLAVEQTVPLQSLVHGEECWLSNGVGGFRRAILDLTKAEVGTAGSLGDPSSAQNTCRNPVPAGLAGRSLTCRRLLWATHIVSQAQKLHEPTDGTAANNSQNRCHAPLARSWALCSHNVGSLEPCGPSLAMSFFVAKTEQLASEVRLAAAISEFEASLDPERKAALRNHRSKYCESLPSIQDVMQITAEFNQISNSQKPGSRCWGTRLTNFLEAVQQYAAVGDVIVGGSQNIIACGSVVATSSRIGEVTAFFMQVGLSAPRYDRLALLFPQSKRLVSCMSEYYIVVVRFCHQLAMMQKKSAIQQLVSFTDDLSLKAIRKDLDTWAASIKEEIETLKTEEQTSHLRQLMRSSDSESHRRKLKTNLRVLRMCSNYDYKASWKKLRKVGASTLFRQSPQYLDWLQQKGPPTLLCRGRLGSGKSVCLASIVDDLNLVQRDEGIPVAFFFCRHDIKESLQMHTVIASLAYQLLRGFSDLSSCLEIVDSTAEDLELSDIMNMLMRAKPRDFVARFVLDGLDECDESKRRDILDLLYFLQSKFTLLVCISLREGSENLSLKDSNIFNNSSVFVIPEENPDIYSFIESELERRLECRSLNIGRPELILEIQSSLSTKAKGMFLWVALQIDSLCAARTDEAIRQALADLPGDLPETYLRILKKSASAAPEYQTLILKLILSARRPMTGDEFREALSVKPGDATWHPVHVINNVNSVLACCGSLVSVDEETSTVELIHGSVKQFLNGNFAKWDDRYVKLAPNAETTMADIVITYLNYGVFESQISTAVVPTVESAEMPSKIIRSIDSAVMVRNVALRLLRNKNRPKASYDLGKMLHNLQGEVAHENPFSFYDYAKTFWARHIWRTSLGNAAIQSLQVKLLRREIASMKAGDARVQRLFLLATSRDYHTDDIFQALIDIGAQTEAATADGHTPLTLAAARGSVGTLKRLLEMGVEVETKSEVGLTALSWASKNGFFLAVELLLQHHAKVDTTCRLGREPLAWAASNQADPQLVPGRAGEYAKVVRLLIDNGAEVDAKCTMGNTALSLAALHGDASVARVLVEKGADWTSTNRAGMSALLNMVTWRNMDVLRVFIEMAEPAFFDIWGQRLLLSASENGWREAADMLVNAGIQVKT</sequence>
<keyword evidence="2" id="KW-0040">ANK repeat</keyword>
<comment type="caution">
    <text evidence="6">The sequence shown here is derived from an EMBL/GenBank/DDBJ whole genome shotgun (WGS) entry which is preliminary data.</text>
</comment>
<keyword evidence="7" id="KW-1185">Reference proteome</keyword>
<evidence type="ECO:0000259" key="5">
    <source>
        <dbReference type="Pfam" id="PF24883"/>
    </source>
</evidence>